<evidence type="ECO:0000256" key="1">
    <source>
        <dbReference type="SAM" id="MobiDB-lite"/>
    </source>
</evidence>
<feature type="region of interest" description="Disordered" evidence="1">
    <location>
        <begin position="205"/>
        <end position="335"/>
    </location>
</feature>
<dbReference type="EMBL" id="JAMTCO010000011">
    <property type="protein sequence ID" value="MCP2272218.1"/>
    <property type="molecule type" value="Genomic_DNA"/>
</dbReference>
<organism evidence="2 3">
    <name type="scientific">Actinokineospora diospyrosa</name>
    <dbReference type="NCBI Taxonomy" id="103728"/>
    <lineage>
        <taxon>Bacteria</taxon>
        <taxon>Bacillati</taxon>
        <taxon>Actinomycetota</taxon>
        <taxon>Actinomycetes</taxon>
        <taxon>Pseudonocardiales</taxon>
        <taxon>Pseudonocardiaceae</taxon>
        <taxon>Actinokineospora</taxon>
    </lineage>
</organism>
<feature type="compositionally biased region" description="Low complexity" evidence="1">
    <location>
        <begin position="116"/>
        <end position="133"/>
    </location>
</feature>
<sequence>MPSGPDAATAVTEGKAAGQNGRVVLELPAAATTVGQNANSSARTGGQRLSVVWHPALIRRTSMRSPRAAARYRALRNVVATVRSSVKPCADRTGYWRIVTPGACRRRTPATNVPWPACRSATPSPSPSRTSSPQWPNHGRFRNHGCGSIPVSRTSTVACFAHVSRGGSAGRSADTGSAPVPCMTGAPVRTVWTWLTETGTRSAMSAATWTQSTPARRRTTACSAGSTDSIHRSRARTVVESADRGTTSCPRRSRHSPGPSGSCKTKSRSRSARRDSGVALRSVCTTDTVTSQPRTRSEEARHSPGPVDSTVGDQGDGGFRAPGAVHRLSGWNTRG</sequence>
<protein>
    <submittedName>
        <fullName evidence="2">Uncharacterized protein</fullName>
    </submittedName>
</protein>
<feature type="compositionally biased region" description="Polar residues" evidence="1">
    <location>
        <begin position="205"/>
        <end position="228"/>
    </location>
</feature>
<keyword evidence="3" id="KW-1185">Reference proteome</keyword>
<name>A0ABT1IHU5_9PSEU</name>
<gene>
    <name evidence="2" type="ORF">LV75_004737</name>
</gene>
<reference evidence="2 3" key="1">
    <citation type="submission" date="2022-06" db="EMBL/GenBank/DDBJ databases">
        <title>Genomic Encyclopedia of Archaeal and Bacterial Type Strains, Phase II (KMG-II): from individual species to whole genera.</title>
        <authorList>
            <person name="Goeker M."/>
        </authorList>
    </citation>
    <scope>NUCLEOTIDE SEQUENCE [LARGE SCALE GENOMIC DNA]</scope>
    <source>
        <strain evidence="2 3">DSM 44255</strain>
    </source>
</reference>
<feature type="region of interest" description="Disordered" evidence="1">
    <location>
        <begin position="115"/>
        <end position="141"/>
    </location>
</feature>
<evidence type="ECO:0000313" key="3">
    <source>
        <dbReference type="Proteomes" id="UP001205185"/>
    </source>
</evidence>
<dbReference type="Proteomes" id="UP001205185">
    <property type="component" value="Unassembled WGS sequence"/>
</dbReference>
<evidence type="ECO:0000313" key="2">
    <source>
        <dbReference type="EMBL" id="MCP2272218.1"/>
    </source>
</evidence>
<feature type="compositionally biased region" description="Polar residues" evidence="1">
    <location>
        <begin position="283"/>
        <end position="294"/>
    </location>
</feature>
<comment type="caution">
    <text evidence="2">The sequence shown here is derived from an EMBL/GenBank/DDBJ whole genome shotgun (WGS) entry which is preliminary data.</text>
</comment>
<proteinExistence type="predicted"/>
<accession>A0ABT1IHU5</accession>